<organism evidence="10 11">
    <name type="scientific">Mucor plumbeus</name>
    <dbReference type="NCBI Taxonomy" id="97098"/>
    <lineage>
        <taxon>Eukaryota</taxon>
        <taxon>Fungi</taxon>
        <taxon>Fungi incertae sedis</taxon>
        <taxon>Mucoromycota</taxon>
        <taxon>Mucoromycotina</taxon>
        <taxon>Mucoromycetes</taxon>
        <taxon>Mucorales</taxon>
        <taxon>Mucorineae</taxon>
        <taxon>Mucoraceae</taxon>
        <taxon>Mucor</taxon>
    </lineage>
</organism>
<dbReference type="PANTHER" id="PTHR37984">
    <property type="entry name" value="PROTEIN CBG26694"/>
    <property type="match status" value="1"/>
</dbReference>
<dbReference type="FunFam" id="3.30.70.270:FF:000020">
    <property type="entry name" value="Transposon Tf2-6 polyprotein-like Protein"/>
    <property type="match status" value="1"/>
</dbReference>
<dbReference type="SUPFAM" id="SSF50630">
    <property type="entry name" value="Acid proteases"/>
    <property type="match status" value="1"/>
</dbReference>
<reference evidence="10" key="1">
    <citation type="submission" date="2020-12" db="EMBL/GenBank/DDBJ databases">
        <title>Metabolic potential, ecology and presence of endohyphal bacteria is reflected in genomic diversity of Mucoromycotina.</title>
        <authorList>
            <person name="Muszewska A."/>
            <person name="Okrasinska A."/>
            <person name="Steczkiewicz K."/>
            <person name="Drgas O."/>
            <person name="Orlowska M."/>
            <person name="Perlinska-Lenart U."/>
            <person name="Aleksandrzak-Piekarczyk T."/>
            <person name="Szatraj K."/>
            <person name="Zielenkiewicz U."/>
            <person name="Pilsyk S."/>
            <person name="Malc E."/>
            <person name="Mieczkowski P."/>
            <person name="Kruszewska J.S."/>
            <person name="Biernat P."/>
            <person name="Pawlowska J."/>
        </authorList>
    </citation>
    <scope>NUCLEOTIDE SEQUENCE</scope>
    <source>
        <strain evidence="10">CBS 226.32</strain>
    </source>
</reference>
<evidence type="ECO:0000256" key="6">
    <source>
        <dbReference type="ARBA" id="ARBA00022801"/>
    </source>
</evidence>
<dbReference type="CDD" id="cd01647">
    <property type="entry name" value="RT_LTR"/>
    <property type="match status" value="1"/>
</dbReference>
<evidence type="ECO:0000256" key="8">
    <source>
        <dbReference type="SAM" id="MobiDB-lite"/>
    </source>
</evidence>
<dbReference type="PANTHER" id="PTHR37984:SF5">
    <property type="entry name" value="PROTEIN NYNRIN-LIKE"/>
    <property type="match status" value="1"/>
</dbReference>
<dbReference type="InterPro" id="IPR021109">
    <property type="entry name" value="Peptidase_aspartic_dom_sf"/>
</dbReference>
<feature type="region of interest" description="Disordered" evidence="8">
    <location>
        <begin position="391"/>
        <end position="465"/>
    </location>
</feature>
<dbReference type="Pfam" id="PF00078">
    <property type="entry name" value="RVT_1"/>
    <property type="match status" value="1"/>
</dbReference>
<dbReference type="Pfam" id="PF17917">
    <property type="entry name" value="RT_RNaseH"/>
    <property type="match status" value="1"/>
</dbReference>
<evidence type="ECO:0000259" key="9">
    <source>
        <dbReference type="PROSITE" id="PS50878"/>
    </source>
</evidence>
<dbReference type="InterPro" id="IPR041373">
    <property type="entry name" value="RT_RNaseH"/>
</dbReference>
<gene>
    <name evidence="10" type="ORF">INT46_011218</name>
</gene>
<protein>
    <recommendedName>
        <fullName evidence="1">RNA-directed DNA polymerase</fullName>
        <ecNumber evidence="1">2.7.7.49</ecNumber>
    </recommendedName>
</protein>
<dbReference type="EMBL" id="JAEPRC010000122">
    <property type="protein sequence ID" value="KAG2207819.1"/>
    <property type="molecule type" value="Genomic_DNA"/>
</dbReference>
<dbReference type="SUPFAM" id="SSF56672">
    <property type="entry name" value="DNA/RNA polymerases"/>
    <property type="match status" value="1"/>
</dbReference>
<dbReference type="GO" id="GO:0016779">
    <property type="term" value="F:nucleotidyltransferase activity"/>
    <property type="evidence" value="ECO:0007669"/>
    <property type="project" value="UniProtKB-KW"/>
</dbReference>
<dbReference type="InterPro" id="IPR050951">
    <property type="entry name" value="Retrovirus_Pol_polyprotein"/>
</dbReference>
<dbReference type="InterPro" id="IPR043128">
    <property type="entry name" value="Rev_trsase/Diguanyl_cyclase"/>
</dbReference>
<evidence type="ECO:0000256" key="5">
    <source>
        <dbReference type="ARBA" id="ARBA00022759"/>
    </source>
</evidence>
<sequence>MSLVPTDFDYNRRFSTTMDNTTDSTVLANYDQHAVRLIHFSGMENEDFIEFKNRILDYIGVKNIKDETQKLYVLHSKLRSLARIEFDKLYPAFDGIEFDCALKTLETLYSGARVVQRKRELFEETYQTPGESPLVFLTRLTERAARCGVPVEDIHRKFKYGMLSEYYKHCMMNGAETHEEHLKLAQGYYKINHENKVAAESNAASIPVLAPVSVPTAIAPTLDVATIKKLMEDVIEEKMAKENKREQGNNYNRNFGRNRYYNKNNNNNGYNNGPYNGNNNNQGDYNGINRNNYGNNYNNNRRPYNGNPNNNGNNYNRNNNYGNNNGFNNNQNFNNNGYNNNRGPPQNFNNNGPPPANSNNGNYNQQQITYYEDQQEANPNLLLPAEHSKTKNVEPHQPYNKQIPQKNSEKPKTTKKTARKSTQIITIDPQLPESSNTKKKVTFEQAQSQNQTPMQLSSTQPNHSEDQEMVPINKQTQPTKTGFGLADLNITNDQENSYTATRAKIIVNDKTIDCLIDCGASKCIMDRNTKEMLGLEIDSSSNTTFTLGNNSTVASLGLIYDVAITIGNVTIPINVEVLEATPMPLIIGNNWLQKAKARIDFTLTNMSVEYRKKSAEIPILIEKESNPQQLLSKQSTYHYFKPVYEEIEQEANAEYEEEETDSEENDEFMNYQNNFQDLSQVPHIENDTLAYLQVKSSNDSANVILHQGDTMIIPSKSNAPINIHVPQSSSKQIIEINENYHHYLTLDNVFLEPHQKKLQTIICNHTDDPIMFDGQVPVATIHEISDIEGYEVNDIFSNMNLISPTLENLQELLDKKKKLFPTFESDNIPVEISKRLHHLLFQYQDIFDWDDGTPTKTTNIIQHEIITEDHPPIRNRPYRMSPEESVHLRAELDKYLRLGIIRPSKSPWASPIILVKKKNDDYRLVINYKKLNAITKKDAYPLPRIDDILDSLGTSTVFSSLDMRNAFFLISMKDNDANGQSGSTSVEKSGFITKYGSFEMVRMGQGLCNSPSTFQRCVDICFASIMYQAVVSYLDDLFCYSPTLNAHLKDLEKVFYCVRKGNLSLNPSKCNFFRHSIKFLGYVVSADGISTDPDKISKIKNLPPPTTVTALKSLLGAASYYRRWIPRFAAIARPLYNLTKKDSSGIWTAEAQHAFETLKNALTTSPVLARADFSRPFILLCDASRSGLGCVLSQISPETKQEQVILYMSRSLKAAEKNYGVSKLECLALVWAVQQLRPYLLGAHFTVISDHSALKGLLNDDKPTGILARWITILNEYSFEIKYRPGKLLSNADFLSRHVEHVN</sequence>
<dbReference type="PROSITE" id="PS50878">
    <property type="entry name" value="RT_POL"/>
    <property type="match status" value="1"/>
</dbReference>
<evidence type="ECO:0000256" key="3">
    <source>
        <dbReference type="ARBA" id="ARBA00022695"/>
    </source>
</evidence>
<accession>A0A8H7VB08</accession>
<name>A0A8H7VB08_9FUNG</name>
<feature type="compositionally biased region" description="Low complexity" evidence="8">
    <location>
        <begin position="248"/>
        <end position="363"/>
    </location>
</feature>
<feature type="domain" description="Reverse transcriptase" evidence="9">
    <location>
        <begin position="896"/>
        <end position="1084"/>
    </location>
</feature>
<keyword evidence="4" id="KW-0540">Nuclease</keyword>
<evidence type="ECO:0000256" key="2">
    <source>
        <dbReference type="ARBA" id="ARBA00022679"/>
    </source>
</evidence>
<dbReference type="Gene3D" id="2.40.70.10">
    <property type="entry name" value="Acid Proteases"/>
    <property type="match status" value="1"/>
</dbReference>
<dbReference type="FunFam" id="3.30.70.270:FF:000003">
    <property type="entry name" value="Transposon Ty3-G Gag-Pol polyprotein"/>
    <property type="match status" value="1"/>
</dbReference>
<evidence type="ECO:0000313" key="10">
    <source>
        <dbReference type="EMBL" id="KAG2207819.1"/>
    </source>
</evidence>
<dbReference type="Gene3D" id="3.30.70.270">
    <property type="match status" value="2"/>
</dbReference>
<dbReference type="CDD" id="cd09274">
    <property type="entry name" value="RNase_HI_RT_Ty3"/>
    <property type="match status" value="1"/>
</dbReference>
<evidence type="ECO:0000256" key="4">
    <source>
        <dbReference type="ARBA" id="ARBA00022722"/>
    </source>
</evidence>
<dbReference type="EC" id="2.7.7.49" evidence="1"/>
<keyword evidence="5" id="KW-0255">Endonuclease</keyword>
<keyword evidence="6" id="KW-0378">Hydrolase</keyword>
<dbReference type="InterPro" id="IPR043502">
    <property type="entry name" value="DNA/RNA_pol_sf"/>
</dbReference>
<evidence type="ECO:0000256" key="1">
    <source>
        <dbReference type="ARBA" id="ARBA00012493"/>
    </source>
</evidence>
<proteinExistence type="predicted"/>
<dbReference type="Pfam" id="PF13975">
    <property type="entry name" value="gag-asp_proteas"/>
    <property type="match status" value="1"/>
</dbReference>
<dbReference type="OrthoDB" id="5920460at2759"/>
<feature type="compositionally biased region" description="Polar residues" evidence="8">
    <location>
        <begin position="444"/>
        <end position="462"/>
    </location>
</feature>
<dbReference type="FunFam" id="3.10.20.370:FF:000001">
    <property type="entry name" value="Retrovirus-related Pol polyprotein from transposon 17.6-like protein"/>
    <property type="match status" value="1"/>
</dbReference>
<feature type="region of interest" description="Disordered" evidence="8">
    <location>
        <begin position="241"/>
        <end position="363"/>
    </location>
</feature>
<dbReference type="InterPro" id="IPR000477">
    <property type="entry name" value="RT_dom"/>
</dbReference>
<keyword evidence="11" id="KW-1185">Reference proteome</keyword>
<keyword evidence="3" id="KW-0548">Nucleotidyltransferase</keyword>
<dbReference type="Proteomes" id="UP000650833">
    <property type="component" value="Unassembled WGS sequence"/>
</dbReference>
<evidence type="ECO:0000256" key="7">
    <source>
        <dbReference type="ARBA" id="ARBA00022918"/>
    </source>
</evidence>
<keyword evidence="7" id="KW-0695">RNA-directed DNA polymerase</keyword>
<dbReference type="GO" id="GO:0004519">
    <property type="term" value="F:endonuclease activity"/>
    <property type="evidence" value="ECO:0007669"/>
    <property type="project" value="UniProtKB-KW"/>
</dbReference>
<evidence type="ECO:0000313" key="11">
    <source>
        <dbReference type="Proteomes" id="UP000650833"/>
    </source>
</evidence>
<dbReference type="CDD" id="cd00303">
    <property type="entry name" value="retropepsin_like"/>
    <property type="match status" value="1"/>
</dbReference>
<dbReference type="Gene3D" id="3.10.20.370">
    <property type="match status" value="1"/>
</dbReference>
<keyword evidence="2" id="KW-0808">Transferase</keyword>
<dbReference type="Gene3D" id="3.10.10.10">
    <property type="entry name" value="HIV Type 1 Reverse Transcriptase, subunit A, domain 1"/>
    <property type="match status" value="1"/>
</dbReference>
<comment type="caution">
    <text evidence="10">The sequence shown here is derived from an EMBL/GenBank/DDBJ whole genome shotgun (WGS) entry which is preliminary data.</text>
</comment>